<evidence type="ECO:0000313" key="2">
    <source>
        <dbReference type="Proteomes" id="UP001055439"/>
    </source>
</evidence>
<proteinExistence type="predicted"/>
<reference evidence="1" key="1">
    <citation type="submission" date="2022-05" db="EMBL/GenBank/DDBJ databases">
        <title>The Musa troglodytarum L. genome provides insights into the mechanism of non-climacteric behaviour and enrichment of carotenoids.</title>
        <authorList>
            <person name="Wang J."/>
        </authorList>
    </citation>
    <scope>NUCLEOTIDE SEQUENCE</scope>
    <source>
        <tissue evidence="1">Leaf</tissue>
    </source>
</reference>
<evidence type="ECO:0000313" key="1">
    <source>
        <dbReference type="EMBL" id="URD94763.1"/>
    </source>
</evidence>
<sequence length="73" mass="8061">MFELFVLGCTGVVVFIHGANFFFRALSHRLTARSLRYLPPMPLSSPSLSSWESLGGDRASIADSSSMRKIIID</sequence>
<gene>
    <name evidence="1" type="ORF">MUK42_35759</name>
</gene>
<accession>A0A9E7FFV1</accession>
<organism evidence="1 2">
    <name type="scientific">Musa troglodytarum</name>
    <name type="common">fe'i banana</name>
    <dbReference type="NCBI Taxonomy" id="320322"/>
    <lineage>
        <taxon>Eukaryota</taxon>
        <taxon>Viridiplantae</taxon>
        <taxon>Streptophyta</taxon>
        <taxon>Embryophyta</taxon>
        <taxon>Tracheophyta</taxon>
        <taxon>Spermatophyta</taxon>
        <taxon>Magnoliopsida</taxon>
        <taxon>Liliopsida</taxon>
        <taxon>Zingiberales</taxon>
        <taxon>Musaceae</taxon>
        <taxon>Musa</taxon>
    </lineage>
</organism>
<protein>
    <submittedName>
        <fullName evidence="1">Uncharacterized protein</fullName>
    </submittedName>
</protein>
<dbReference type="OrthoDB" id="784175at2759"/>
<dbReference type="Proteomes" id="UP001055439">
    <property type="component" value="Chromosome 4"/>
</dbReference>
<keyword evidence="2" id="KW-1185">Reference proteome</keyword>
<dbReference type="AlphaFoldDB" id="A0A9E7FFV1"/>
<name>A0A9E7FFV1_9LILI</name>
<dbReference type="EMBL" id="CP097506">
    <property type="protein sequence ID" value="URD94763.1"/>
    <property type="molecule type" value="Genomic_DNA"/>
</dbReference>